<reference evidence="2" key="1">
    <citation type="journal article" date="2023" name="Front. Plant Sci.">
        <title>Chromosomal-level genome assembly of Melastoma candidum provides insights into trichome evolution.</title>
        <authorList>
            <person name="Zhong Y."/>
            <person name="Wu W."/>
            <person name="Sun C."/>
            <person name="Zou P."/>
            <person name="Liu Y."/>
            <person name="Dai S."/>
            <person name="Zhou R."/>
        </authorList>
    </citation>
    <scope>NUCLEOTIDE SEQUENCE [LARGE SCALE GENOMIC DNA]</scope>
</reference>
<protein>
    <submittedName>
        <fullName evidence="1">Uncharacterized protein</fullName>
    </submittedName>
</protein>
<evidence type="ECO:0000313" key="2">
    <source>
        <dbReference type="Proteomes" id="UP001057402"/>
    </source>
</evidence>
<sequence length="204" mass="22504">MVNFTRQSLKLVLPHQAPVATDPPNNGNSSKLPTFRHHTPQTPLFPLSLASGSRSNPRLQCLPNPKVVARTSSSPKLGVESHFNSRPTRFQCSTCQPHPNDSRKVAPKDVGSLSESNSPRLAPIATSILAPGRKQVLYPNTENSKSGSGNLHLFLRYEPHPDNGNFALQVPRQQLSNPGDSWLGAFLEMGKRDEKILIYQKNRT</sequence>
<evidence type="ECO:0000313" key="1">
    <source>
        <dbReference type="EMBL" id="KAI4339458.1"/>
    </source>
</evidence>
<dbReference type="EMBL" id="CM042886">
    <property type="protein sequence ID" value="KAI4339458.1"/>
    <property type="molecule type" value="Genomic_DNA"/>
</dbReference>
<dbReference type="Proteomes" id="UP001057402">
    <property type="component" value="Chromosome 7"/>
</dbReference>
<proteinExistence type="predicted"/>
<organism evidence="1 2">
    <name type="scientific">Melastoma candidum</name>
    <dbReference type="NCBI Taxonomy" id="119954"/>
    <lineage>
        <taxon>Eukaryota</taxon>
        <taxon>Viridiplantae</taxon>
        <taxon>Streptophyta</taxon>
        <taxon>Embryophyta</taxon>
        <taxon>Tracheophyta</taxon>
        <taxon>Spermatophyta</taxon>
        <taxon>Magnoliopsida</taxon>
        <taxon>eudicotyledons</taxon>
        <taxon>Gunneridae</taxon>
        <taxon>Pentapetalae</taxon>
        <taxon>rosids</taxon>
        <taxon>malvids</taxon>
        <taxon>Myrtales</taxon>
        <taxon>Melastomataceae</taxon>
        <taxon>Melastomatoideae</taxon>
        <taxon>Melastomateae</taxon>
        <taxon>Melastoma</taxon>
    </lineage>
</organism>
<keyword evidence="2" id="KW-1185">Reference proteome</keyword>
<gene>
    <name evidence="1" type="ORF">MLD38_024401</name>
</gene>
<name>A0ACB9NSJ3_9MYRT</name>
<accession>A0ACB9NSJ3</accession>
<comment type="caution">
    <text evidence="1">The sequence shown here is derived from an EMBL/GenBank/DDBJ whole genome shotgun (WGS) entry which is preliminary data.</text>
</comment>